<keyword evidence="1" id="KW-0812">Transmembrane</keyword>
<dbReference type="OrthoDB" id="319167at2"/>
<feature type="transmembrane region" description="Helical" evidence="1">
    <location>
        <begin position="333"/>
        <end position="352"/>
    </location>
</feature>
<keyword evidence="6" id="KW-1185">Reference proteome</keyword>
<proteinExistence type="predicted"/>
<dbReference type="InterPro" id="IPR057436">
    <property type="entry name" value="5TMH_Lnb"/>
</dbReference>
<protein>
    <submittedName>
        <fullName evidence="5">Uncharacterized protein</fullName>
    </submittedName>
</protein>
<feature type="chain" id="PRO_5012334520" evidence="2">
    <location>
        <begin position="20"/>
        <end position="404"/>
    </location>
</feature>
<evidence type="ECO:0000256" key="1">
    <source>
        <dbReference type="SAM" id="Phobius"/>
    </source>
</evidence>
<feature type="transmembrane region" description="Helical" evidence="1">
    <location>
        <begin position="299"/>
        <end position="321"/>
    </location>
</feature>
<dbReference type="Proteomes" id="UP000216339">
    <property type="component" value="Unassembled WGS sequence"/>
</dbReference>
<reference evidence="5 6" key="1">
    <citation type="submission" date="2016-11" db="EMBL/GenBank/DDBJ databases">
        <title>Study of marine rhodopsin-containing bacteria.</title>
        <authorList>
            <person name="Yoshizawa S."/>
            <person name="Kumagai Y."/>
            <person name="Kogure K."/>
        </authorList>
    </citation>
    <scope>NUCLEOTIDE SEQUENCE [LARGE SCALE GENOMIC DNA]</scope>
    <source>
        <strain evidence="5 6">SAORIC-28</strain>
    </source>
</reference>
<feature type="transmembrane region" description="Helical" evidence="1">
    <location>
        <begin position="359"/>
        <end position="377"/>
    </location>
</feature>
<evidence type="ECO:0000259" key="3">
    <source>
        <dbReference type="Pfam" id="PF13387"/>
    </source>
</evidence>
<evidence type="ECO:0000259" key="4">
    <source>
        <dbReference type="Pfam" id="PF25221"/>
    </source>
</evidence>
<gene>
    <name evidence="5" type="ORF">BSZ37_17185</name>
</gene>
<evidence type="ECO:0000256" key="2">
    <source>
        <dbReference type="SAM" id="SignalP"/>
    </source>
</evidence>
<feature type="domain" description="Lnb N-terminal periplasmic" evidence="3">
    <location>
        <begin position="38"/>
        <end position="171"/>
    </location>
</feature>
<keyword evidence="2" id="KW-0732">Signal</keyword>
<dbReference type="RefSeq" id="WP_095511719.1">
    <property type="nucleotide sequence ID" value="NZ_MQWD01000001.1"/>
</dbReference>
<feature type="signal peptide" evidence="2">
    <location>
        <begin position="1"/>
        <end position="19"/>
    </location>
</feature>
<comment type="caution">
    <text evidence="5">The sequence shown here is derived from an EMBL/GenBank/DDBJ whole genome shotgun (WGS) entry which is preliminary data.</text>
</comment>
<dbReference type="Pfam" id="PF13387">
    <property type="entry name" value="Lnb_N"/>
    <property type="match status" value="1"/>
</dbReference>
<evidence type="ECO:0000313" key="6">
    <source>
        <dbReference type="Proteomes" id="UP000216339"/>
    </source>
</evidence>
<keyword evidence="1" id="KW-0472">Membrane</keyword>
<keyword evidence="1" id="KW-1133">Transmembrane helix</keyword>
<accession>A0A271J439</accession>
<feature type="domain" description="Lnb-like transmembrane" evidence="4">
    <location>
        <begin position="265"/>
        <end position="396"/>
    </location>
</feature>
<dbReference type="AlphaFoldDB" id="A0A271J439"/>
<organism evidence="5 6">
    <name type="scientific">Rubrivirga marina</name>
    <dbReference type="NCBI Taxonomy" id="1196024"/>
    <lineage>
        <taxon>Bacteria</taxon>
        <taxon>Pseudomonadati</taxon>
        <taxon>Rhodothermota</taxon>
        <taxon>Rhodothermia</taxon>
        <taxon>Rhodothermales</taxon>
        <taxon>Rubricoccaceae</taxon>
        <taxon>Rubrivirga</taxon>
    </lineage>
</organism>
<feature type="transmembrane region" description="Helical" evidence="1">
    <location>
        <begin position="265"/>
        <end position="287"/>
    </location>
</feature>
<dbReference type="Pfam" id="PF25221">
    <property type="entry name" value="5TMH_Lnb"/>
    <property type="match status" value="1"/>
</dbReference>
<dbReference type="EMBL" id="MQWD01000001">
    <property type="protein sequence ID" value="PAP78048.1"/>
    <property type="molecule type" value="Genomic_DNA"/>
</dbReference>
<name>A0A271J439_9BACT</name>
<dbReference type="InterPro" id="IPR025178">
    <property type="entry name" value="Lnb_N"/>
</dbReference>
<sequence length="404" mass="43854">MRLLPVLLLTAALAFTVRAQPADFPGLGAEVGAVGLSDSARVSLLTMLPGDEVYSLWGHNAIRIADPASGIDRAYNYGTFDASQPHFVLRFLSGRLNYLLDTAPFDYELRRYAAQGRPIVEQTLDLRPETVRALYDLLETNALPQNRDYRYDFLRDNCSTRLLDVLDAALAETGRPVVALPPTDTASTFRDDVRRYMVGDPLVDVGTALGLGLPMDRVPTRREAVFLPLALAEALDGATVAGRPLVTERDTLFWIEGAGLPEPAFPWPAVVTWGLLVVGLAGAVFGSRLPTGLRRLGRLADALLFAAAGFAGTVLLLLWTATDHYVTEANVELLWLWPTHLAFAIPLLRVDLPPVWRRYALAAAVVAALSVVVWIAAPEPVHPATLPLALLVAVRAGDRSRGKA</sequence>
<evidence type="ECO:0000313" key="5">
    <source>
        <dbReference type="EMBL" id="PAP78048.1"/>
    </source>
</evidence>